<dbReference type="InterPro" id="IPR012308">
    <property type="entry name" value="DNA_ligase_ATP-dep_N"/>
</dbReference>
<dbReference type="AlphaFoldDB" id="X7Z3G9"/>
<keyword evidence="2" id="KW-0472">Membrane</keyword>
<organism evidence="4">
    <name type="scientific">Mycobacterium xenopi 4042</name>
    <dbReference type="NCBI Taxonomy" id="1299334"/>
    <lineage>
        <taxon>Bacteria</taxon>
        <taxon>Bacillati</taxon>
        <taxon>Actinomycetota</taxon>
        <taxon>Actinomycetes</taxon>
        <taxon>Mycobacteriales</taxon>
        <taxon>Mycobacteriaceae</taxon>
        <taxon>Mycobacterium</taxon>
    </lineage>
</organism>
<dbReference type="GO" id="GO:0006310">
    <property type="term" value="P:DNA recombination"/>
    <property type="evidence" value="ECO:0007669"/>
    <property type="project" value="InterPro"/>
</dbReference>
<evidence type="ECO:0000256" key="1">
    <source>
        <dbReference type="ARBA" id="ARBA00022598"/>
    </source>
</evidence>
<name>X7Z3G9_MYCXE</name>
<dbReference type="GO" id="GO:0003677">
    <property type="term" value="F:DNA binding"/>
    <property type="evidence" value="ECO:0007669"/>
    <property type="project" value="InterPro"/>
</dbReference>
<reference evidence="4" key="1">
    <citation type="submission" date="2014-01" db="EMBL/GenBank/DDBJ databases">
        <authorList>
            <person name="Brown-Elliot B."/>
            <person name="Wallace R."/>
            <person name="Lenaerts A."/>
            <person name="Ordway D."/>
            <person name="DeGroote M.A."/>
            <person name="Parker T."/>
            <person name="Sizemore C."/>
            <person name="Tallon L.J."/>
            <person name="Sadzewicz L.K."/>
            <person name="Sengamalay N."/>
            <person name="Fraser C.M."/>
            <person name="Hine E."/>
            <person name="Shefchek K.A."/>
            <person name="Das S.P."/>
            <person name="Tettelin H."/>
        </authorList>
    </citation>
    <scope>NUCLEOTIDE SEQUENCE [LARGE SCALE GENOMIC DNA]</scope>
    <source>
        <strain evidence="4">4042</strain>
    </source>
</reference>
<proteinExistence type="predicted"/>
<dbReference type="InterPro" id="IPR036599">
    <property type="entry name" value="DNA_ligase_N_sf"/>
</dbReference>
<gene>
    <name evidence="4" type="ORF">I553_7009</name>
</gene>
<dbReference type="Pfam" id="PF04675">
    <property type="entry name" value="DNA_ligase_A_N"/>
    <property type="match status" value="1"/>
</dbReference>
<feature type="domain" description="DNA ligase ATP-dependent N-terminal" evidence="3">
    <location>
        <begin position="1"/>
        <end position="66"/>
    </location>
</feature>
<accession>X7Z3G9</accession>
<protein>
    <submittedName>
        <fullName evidence="4">DNA ligase family protein</fullName>
    </submittedName>
</protein>
<evidence type="ECO:0000313" key="4">
    <source>
        <dbReference type="EMBL" id="EUA13889.1"/>
    </source>
</evidence>
<keyword evidence="2" id="KW-1133">Transmembrane helix</keyword>
<evidence type="ECO:0000256" key="2">
    <source>
        <dbReference type="SAM" id="Phobius"/>
    </source>
</evidence>
<dbReference type="EMBL" id="JAOB01000081">
    <property type="protein sequence ID" value="EUA13889.1"/>
    <property type="molecule type" value="Genomic_DNA"/>
</dbReference>
<evidence type="ECO:0000259" key="3">
    <source>
        <dbReference type="Pfam" id="PF04675"/>
    </source>
</evidence>
<keyword evidence="2" id="KW-0812">Transmembrane</keyword>
<sequence>MTVDRVHAAFTQIGATSGKGSQGRRADLVARLFAAATATEQTFLRGLLSGELRQGALAGIMTDAVAAATGIPAPAVRRAAMLGGNLPAVAAAGLTGGAAALAVFTLRVAGRSADARPDRDRHC</sequence>
<keyword evidence="1 4" id="KW-0436">Ligase</keyword>
<dbReference type="GO" id="GO:0006281">
    <property type="term" value="P:DNA repair"/>
    <property type="evidence" value="ECO:0007669"/>
    <property type="project" value="InterPro"/>
</dbReference>
<comment type="caution">
    <text evidence="4">The sequence shown here is derived from an EMBL/GenBank/DDBJ whole genome shotgun (WGS) entry which is preliminary data.</text>
</comment>
<dbReference type="Gene3D" id="1.10.3260.10">
    <property type="entry name" value="DNA ligase, ATP-dependent, N-terminal domain"/>
    <property type="match status" value="1"/>
</dbReference>
<dbReference type="SUPFAM" id="SSF117018">
    <property type="entry name" value="ATP-dependent DNA ligase DNA-binding domain"/>
    <property type="match status" value="1"/>
</dbReference>
<dbReference type="PATRIC" id="fig|1299334.3.peg.8772"/>
<dbReference type="GO" id="GO:0003910">
    <property type="term" value="F:DNA ligase (ATP) activity"/>
    <property type="evidence" value="ECO:0007669"/>
    <property type="project" value="InterPro"/>
</dbReference>
<feature type="transmembrane region" description="Helical" evidence="2">
    <location>
        <begin position="88"/>
        <end position="109"/>
    </location>
</feature>